<sequence length="77" mass="8903">MPTWDLEELEAVHQSIYLNTNFTKLRELYALWGGIPRYVVEKAEMESSQILLEMALATADFDKIIQNVENIESKKDA</sequence>
<name>A0A9N9F8E2_9GLOM</name>
<dbReference type="Proteomes" id="UP000789396">
    <property type="component" value="Unassembled WGS sequence"/>
</dbReference>
<proteinExistence type="predicted"/>
<feature type="non-terminal residue" evidence="1">
    <location>
        <position position="77"/>
    </location>
</feature>
<dbReference type="EMBL" id="CAJVPZ010002613">
    <property type="protein sequence ID" value="CAG8516510.1"/>
    <property type="molecule type" value="Genomic_DNA"/>
</dbReference>
<evidence type="ECO:0000313" key="2">
    <source>
        <dbReference type="Proteomes" id="UP000789396"/>
    </source>
</evidence>
<accession>A0A9N9F8E2</accession>
<dbReference type="AlphaFoldDB" id="A0A9N9F8E2"/>
<evidence type="ECO:0000313" key="1">
    <source>
        <dbReference type="EMBL" id="CAG8516510.1"/>
    </source>
</evidence>
<dbReference type="OrthoDB" id="2441519at2759"/>
<gene>
    <name evidence="1" type="ORF">RFULGI_LOCUS3146</name>
</gene>
<organism evidence="1 2">
    <name type="scientific">Racocetra fulgida</name>
    <dbReference type="NCBI Taxonomy" id="60492"/>
    <lineage>
        <taxon>Eukaryota</taxon>
        <taxon>Fungi</taxon>
        <taxon>Fungi incertae sedis</taxon>
        <taxon>Mucoromycota</taxon>
        <taxon>Glomeromycotina</taxon>
        <taxon>Glomeromycetes</taxon>
        <taxon>Diversisporales</taxon>
        <taxon>Gigasporaceae</taxon>
        <taxon>Racocetra</taxon>
    </lineage>
</organism>
<reference evidence="1" key="1">
    <citation type="submission" date="2021-06" db="EMBL/GenBank/DDBJ databases">
        <authorList>
            <person name="Kallberg Y."/>
            <person name="Tangrot J."/>
            <person name="Rosling A."/>
        </authorList>
    </citation>
    <scope>NUCLEOTIDE SEQUENCE</scope>
    <source>
        <strain evidence="1">IN212</strain>
    </source>
</reference>
<comment type="caution">
    <text evidence="1">The sequence shown here is derived from an EMBL/GenBank/DDBJ whole genome shotgun (WGS) entry which is preliminary data.</text>
</comment>
<keyword evidence="2" id="KW-1185">Reference proteome</keyword>
<protein>
    <submittedName>
        <fullName evidence="1">3403_t:CDS:1</fullName>
    </submittedName>
</protein>